<sequence length="260" mass="28988">MSLNAFLPPSVRLNASSSSAQAVPRVQAHIMPFSIEYNGPAPVGTYLLMESPLEPHLAPMGSANPSRFDPDESDEAISSFRGRYIHGTRAYLPDGYKLGFFRMSRALACSEMPNEYEHIGDQPRRNAQSHLIAPPAPTQGSRFSLDDDEDAFNDCIGKDESDEEEHATAHRTYREQENILHMNESDQLSAPESLHIPDRHQDECGAPALYHRWELVLNAGASFWAWGPDGPVDYGSHAFLRTCNEWIKVIVPFLHGTDAL</sequence>
<dbReference type="VEuPathDB" id="FungiDB:MGL_0686"/>
<organism evidence="1 2">
    <name type="scientific">Malassezia globosa (strain ATCC MYA-4612 / CBS 7966)</name>
    <name type="common">Dandruff-associated fungus</name>
    <dbReference type="NCBI Taxonomy" id="425265"/>
    <lineage>
        <taxon>Eukaryota</taxon>
        <taxon>Fungi</taxon>
        <taxon>Dikarya</taxon>
        <taxon>Basidiomycota</taxon>
        <taxon>Ustilaginomycotina</taxon>
        <taxon>Malasseziomycetes</taxon>
        <taxon>Malasseziales</taxon>
        <taxon>Malasseziaceae</taxon>
        <taxon>Malassezia</taxon>
    </lineage>
</organism>
<evidence type="ECO:0000313" key="1">
    <source>
        <dbReference type="EMBL" id="EDP44879.1"/>
    </source>
</evidence>
<protein>
    <submittedName>
        <fullName evidence="1">Uncharacterized protein</fullName>
    </submittedName>
</protein>
<dbReference type="EMBL" id="AAYY01000002">
    <property type="protein sequence ID" value="EDP44879.1"/>
    <property type="molecule type" value="Genomic_DNA"/>
</dbReference>
<comment type="caution">
    <text evidence="1">The sequence shown here is derived from an EMBL/GenBank/DDBJ whole genome shotgun (WGS) entry which is preliminary data.</text>
</comment>
<accession>A8PUH3</accession>
<dbReference type="Pfam" id="PF08615">
    <property type="entry name" value="RNase_H2_suC"/>
    <property type="match status" value="1"/>
</dbReference>
<proteinExistence type="predicted"/>
<dbReference type="InParanoid" id="A8PUH3"/>
<dbReference type="GO" id="GO:0032299">
    <property type="term" value="C:ribonuclease H2 complex"/>
    <property type="evidence" value="ECO:0007669"/>
    <property type="project" value="InterPro"/>
</dbReference>
<dbReference type="PANTHER" id="PTHR47204">
    <property type="entry name" value="OS02G0168900 PROTEIN"/>
    <property type="match status" value="1"/>
</dbReference>
<name>A8PUH3_MALGO</name>
<dbReference type="AlphaFoldDB" id="A8PUH3"/>
<evidence type="ECO:0000313" key="2">
    <source>
        <dbReference type="Proteomes" id="UP000008837"/>
    </source>
</evidence>
<dbReference type="GeneID" id="5856399"/>
<keyword evidence="2" id="KW-1185">Reference proteome</keyword>
<gene>
    <name evidence="1" type="ORF">MGL_0686</name>
</gene>
<dbReference type="RefSeq" id="XP_001732093.1">
    <property type="nucleotide sequence ID" value="XM_001732041.1"/>
</dbReference>
<dbReference type="KEGG" id="mgl:MGL_0686"/>
<dbReference type="GO" id="GO:0006401">
    <property type="term" value="P:RNA catabolic process"/>
    <property type="evidence" value="ECO:0007669"/>
    <property type="project" value="InterPro"/>
</dbReference>
<dbReference type="OMA" id="GPIDKGD"/>
<dbReference type="CDD" id="cd09271">
    <property type="entry name" value="RNase_H2-C"/>
    <property type="match status" value="1"/>
</dbReference>
<reference evidence="1 2" key="1">
    <citation type="journal article" date="2007" name="Proc. Natl. Acad. Sci. U.S.A.">
        <title>Dandruff-associated Malassezia genomes reveal convergent and divergent virulence traits shared with plant and human fungal pathogens.</title>
        <authorList>
            <person name="Xu J."/>
            <person name="Saunders C.W."/>
            <person name="Hu P."/>
            <person name="Grant R.A."/>
            <person name="Boekhout T."/>
            <person name="Kuramae E.E."/>
            <person name="Kronstad J.W."/>
            <person name="Deangelis Y.M."/>
            <person name="Reeder N.L."/>
            <person name="Johnstone K.R."/>
            <person name="Leland M."/>
            <person name="Fieno A.M."/>
            <person name="Begley W.M."/>
            <person name="Sun Y."/>
            <person name="Lacey M.P."/>
            <person name="Chaudhary T."/>
            <person name="Keough T."/>
            <person name="Chu L."/>
            <person name="Sears R."/>
            <person name="Yuan B."/>
            <person name="Dawson T.L.Jr."/>
        </authorList>
    </citation>
    <scope>NUCLEOTIDE SEQUENCE [LARGE SCALE GENOMIC DNA]</scope>
    <source>
        <strain evidence="2">ATCC MYA-4612 / CBS 7966</strain>
    </source>
</reference>
<dbReference type="OrthoDB" id="73890at2759"/>
<dbReference type="STRING" id="425265.A8PUH3"/>
<dbReference type="Gene3D" id="2.40.128.680">
    <property type="match status" value="1"/>
</dbReference>
<dbReference type="Proteomes" id="UP000008837">
    <property type="component" value="Unassembled WGS sequence"/>
</dbReference>
<dbReference type="PANTHER" id="PTHR47204:SF1">
    <property type="entry name" value="RIBONUCLEASE H2 SUBUNIT C"/>
    <property type="match status" value="1"/>
</dbReference>
<dbReference type="InterPro" id="IPR013924">
    <property type="entry name" value="RNase_H2_suC"/>
</dbReference>